<evidence type="ECO:0000256" key="1">
    <source>
        <dbReference type="SAM" id="MobiDB-lite"/>
    </source>
</evidence>
<gene>
    <name evidence="2" type="ORF">BK809_0003942</name>
</gene>
<evidence type="ECO:0000313" key="3">
    <source>
        <dbReference type="Proteomes" id="UP000190776"/>
    </source>
</evidence>
<comment type="caution">
    <text evidence="2">The sequence shown here is derived from an EMBL/GenBank/DDBJ whole genome shotgun (WGS) entry which is preliminary data.</text>
</comment>
<feature type="compositionally biased region" description="Basic and acidic residues" evidence="1">
    <location>
        <begin position="411"/>
        <end position="428"/>
    </location>
</feature>
<evidence type="ECO:0008006" key="4">
    <source>
        <dbReference type="Google" id="ProtNLM"/>
    </source>
</evidence>
<dbReference type="STRING" id="420778.A0A1S8BCJ2"/>
<dbReference type="AlphaFoldDB" id="A0A1S8BCJ2"/>
<dbReference type="Proteomes" id="UP000190776">
    <property type="component" value="Unassembled WGS sequence"/>
</dbReference>
<protein>
    <recommendedName>
        <fullName evidence="4">Nucleotidyltransferase</fullName>
    </recommendedName>
</protein>
<proteinExistence type="predicted"/>
<feature type="region of interest" description="Disordered" evidence="1">
    <location>
        <begin position="376"/>
        <end position="428"/>
    </location>
</feature>
<reference evidence="2 3" key="1">
    <citation type="submission" date="2017-01" db="EMBL/GenBank/DDBJ databases">
        <title>Draft genome sequence of Diplodia seriata F98.1, a fungal species involved in grapevine trunk diseases.</title>
        <authorList>
            <person name="Robert-Siegwald G."/>
            <person name="Vallet J."/>
            <person name="Abou-Mansour E."/>
            <person name="Xu J."/>
            <person name="Rey P."/>
            <person name="Bertsch C."/>
            <person name="Rego C."/>
            <person name="Larignon P."/>
            <person name="Fontaine F."/>
            <person name="Lebrun M.-H."/>
        </authorList>
    </citation>
    <scope>NUCLEOTIDE SEQUENCE [LARGE SCALE GENOMIC DNA]</scope>
    <source>
        <strain evidence="2 3">F98.1</strain>
    </source>
</reference>
<dbReference type="EMBL" id="MSZU01000084">
    <property type="protein sequence ID" value="OMP85272.1"/>
    <property type="molecule type" value="Genomic_DNA"/>
</dbReference>
<accession>A0A1S8BCJ2</accession>
<evidence type="ECO:0000313" key="2">
    <source>
        <dbReference type="EMBL" id="OMP85272.1"/>
    </source>
</evidence>
<organism evidence="2 3">
    <name type="scientific">Diplodia seriata</name>
    <dbReference type="NCBI Taxonomy" id="420778"/>
    <lineage>
        <taxon>Eukaryota</taxon>
        <taxon>Fungi</taxon>
        <taxon>Dikarya</taxon>
        <taxon>Ascomycota</taxon>
        <taxon>Pezizomycotina</taxon>
        <taxon>Dothideomycetes</taxon>
        <taxon>Dothideomycetes incertae sedis</taxon>
        <taxon>Botryosphaeriales</taxon>
        <taxon>Botryosphaeriaceae</taxon>
        <taxon>Diplodia</taxon>
    </lineage>
</organism>
<name>A0A1S8BCJ2_9PEZI</name>
<dbReference type="OrthoDB" id="4708870at2759"/>
<sequence length="428" mass="47955">MGGHTFESEGLKTPRIATGTYNVLKKEYKDALAPFYHHTAYAEIVPDKPDHGDVDILVETPREGTTPERIASALGAARFKRNGAVTNYAIPHPTDPDTFVQLDVQKSPAGYLPWQLFLTSYGDLSQILGVIIRPLGLTSTDRGLHVRIPEIEPTNKKASMIHLSHDPSAVLAFFGLDAARYSAADFACEADVFAWVAAGRFFNRDAVVPRAAGGEKQQRPESENHNDRARRAKRGMYRRFVEDWVPAHPDVGADCAWSRERVLEEALEAFGKREEHDERLAAQRLVWREDALWRAIKETVPRKGDSLAGVIRGLKRWVSVEEGTLTLSEEPLEMEGKKPWLERMGEQGEEKILRWVEEHWAEAQVKEKAWAAAKKAQGVESNGTSNLHEKEKAWATARKAQGVESNGTSNLHEKETKRLRLDDGVSLV</sequence>